<dbReference type="EMBL" id="ML735241">
    <property type="protein sequence ID" value="KAE8391960.1"/>
    <property type="molecule type" value="Genomic_DNA"/>
</dbReference>
<dbReference type="Proteomes" id="UP000326877">
    <property type="component" value="Unassembled WGS sequence"/>
</dbReference>
<sequence>MNDEELTLSVEPCIYIGTCYLHGFHSGTLSCKTTIAFGSSFAIISVRNMIDVLLCLAVLVFFHCSGIGVALCLSIEHVSKPALLAGAHELSKHLLQIGSNQHVSTWERLESSVEAVVDC</sequence>
<gene>
    <name evidence="2" type="ORF">BDV23DRAFT_62806</name>
</gene>
<evidence type="ECO:0000313" key="2">
    <source>
        <dbReference type="EMBL" id="KAE8391960.1"/>
    </source>
</evidence>
<accession>A0A5N7CCS1</accession>
<name>A0A5N7CCS1_PETAA</name>
<protein>
    <submittedName>
        <fullName evidence="2">Uncharacterized protein</fullName>
    </submittedName>
</protein>
<evidence type="ECO:0000256" key="1">
    <source>
        <dbReference type="SAM" id="Phobius"/>
    </source>
</evidence>
<keyword evidence="1" id="KW-1133">Transmembrane helix</keyword>
<keyword evidence="1" id="KW-0472">Membrane</keyword>
<keyword evidence="1" id="KW-0812">Transmembrane</keyword>
<reference evidence="2" key="1">
    <citation type="submission" date="2019-04" db="EMBL/GenBank/DDBJ databases">
        <title>Friends and foes A comparative genomics studyof 23 Aspergillus species from section Flavi.</title>
        <authorList>
            <consortium name="DOE Joint Genome Institute"/>
            <person name="Kjaerbolling I."/>
            <person name="Vesth T."/>
            <person name="Frisvad J.C."/>
            <person name="Nybo J.L."/>
            <person name="Theobald S."/>
            <person name="Kildgaard S."/>
            <person name="Isbrandt T."/>
            <person name="Kuo A."/>
            <person name="Sato A."/>
            <person name="Lyhne E.K."/>
            <person name="Kogle M.E."/>
            <person name="Wiebenga A."/>
            <person name="Kun R.S."/>
            <person name="Lubbers R.J."/>
            <person name="Makela M.R."/>
            <person name="Barry K."/>
            <person name="Chovatia M."/>
            <person name="Clum A."/>
            <person name="Daum C."/>
            <person name="Haridas S."/>
            <person name="He G."/>
            <person name="LaButti K."/>
            <person name="Lipzen A."/>
            <person name="Mondo S."/>
            <person name="Riley R."/>
            <person name="Salamov A."/>
            <person name="Simmons B.A."/>
            <person name="Magnuson J.K."/>
            <person name="Henrissat B."/>
            <person name="Mortensen U.H."/>
            <person name="Larsen T.O."/>
            <person name="Devries R.P."/>
            <person name="Grigoriev I.V."/>
            <person name="Machida M."/>
            <person name="Baker S.E."/>
            <person name="Andersen M.R."/>
        </authorList>
    </citation>
    <scope>NUCLEOTIDE SEQUENCE [LARGE SCALE GENOMIC DNA]</scope>
    <source>
        <strain evidence="2">IBT 14317</strain>
    </source>
</reference>
<proteinExistence type="predicted"/>
<dbReference type="AlphaFoldDB" id="A0A5N7CCS1"/>
<organism evidence="2">
    <name type="scientific">Petromyces alliaceus</name>
    <name type="common">Aspergillus alliaceus</name>
    <dbReference type="NCBI Taxonomy" id="209559"/>
    <lineage>
        <taxon>Eukaryota</taxon>
        <taxon>Fungi</taxon>
        <taxon>Dikarya</taxon>
        <taxon>Ascomycota</taxon>
        <taxon>Pezizomycotina</taxon>
        <taxon>Eurotiomycetes</taxon>
        <taxon>Eurotiomycetidae</taxon>
        <taxon>Eurotiales</taxon>
        <taxon>Aspergillaceae</taxon>
        <taxon>Aspergillus</taxon>
        <taxon>Aspergillus subgen. Circumdati</taxon>
    </lineage>
</organism>
<feature type="transmembrane region" description="Helical" evidence="1">
    <location>
        <begin position="49"/>
        <end position="73"/>
    </location>
</feature>